<evidence type="ECO:0000256" key="1">
    <source>
        <dbReference type="SAM" id="MobiDB-lite"/>
    </source>
</evidence>
<evidence type="ECO:0000313" key="3">
    <source>
        <dbReference type="Proteomes" id="UP000004956"/>
    </source>
</evidence>
<proteinExistence type="predicted"/>
<dbReference type="Proteomes" id="UP000004956">
    <property type="component" value="Unassembled WGS sequence"/>
</dbReference>
<gene>
    <name evidence="2" type="ORF">HMPREF9440_00890</name>
</gene>
<dbReference type="HOGENOM" id="CLU_3123505_0_0_4"/>
<dbReference type="PATRIC" id="fig|762967.3.peg.708"/>
<protein>
    <submittedName>
        <fullName evidence="2">Uncharacterized protein</fullName>
    </submittedName>
</protein>
<accession>H3KDS9</accession>
<sequence>MWLTVGGRSLGRPPTGQESSLTQGIARIPGGSASPAAESCGHLTRVPPEG</sequence>
<dbReference type="AlphaFoldDB" id="H3KDS9"/>
<reference evidence="2 3" key="1">
    <citation type="submission" date="2011-11" db="EMBL/GenBank/DDBJ databases">
        <authorList>
            <person name="Weinstock G."/>
            <person name="Sodergren E."/>
            <person name="Clifton S."/>
            <person name="Fulton L."/>
            <person name="Fulton B."/>
            <person name="Courtney L."/>
            <person name="Fronick C."/>
            <person name="Harrison M."/>
            <person name="Strong C."/>
            <person name="Farmer C."/>
            <person name="Delahaunty K."/>
            <person name="Markovic C."/>
            <person name="Hall O."/>
            <person name="Minx P."/>
            <person name="Tomlinson C."/>
            <person name="Mitreva M."/>
            <person name="Hou S."/>
            <person name="Chen J."/>
            <person name="Wollam A."/>
            <person name="Pepin K.H."/>
            <person name="Johnson M."/>
            <person name="Bhonagiri V."/>
            <person name="Zhang X."/>
            <person name="Suruliraj S."/>
            <person name="Warren W."/>
            <person name="Chinwalla A."/>
            <person name="Mardis E.R."/>
            <person name="Wilson R.K."/>
        </authorList>
    </citation>
    <scope>NUCLEOTIDE SEQUENCE [LARGE SCALE GENOMIC DNA]</scope>
    <source>
        <strain evidence="2 3">YIT 11816</strain>
    </source>
</reference>
<keyword evidence="3" id="KW-1185">Reference proteome</keyword>
<dbReference type="EMBL" id="AFBQ01000120">
    <property type="protein sequence ID" value="EHY31735.1"/>
    <property type="molecule type" value="Genomic_DNA"/>
</dbReference>
<evidence type="ECO:0000313" key="2">
    <source>
        <dbReference type="EMBL" id="EHY31735.1"/>
    </source>
</evidence>
<feature type="region of interest" description="Disordered" evidence="1">
    <location>
        <begin position="1"/>
        <end position="50"/>
    </location>
</feature>
<name>H3KDS9_9BURK</name>
<organism evidence="2 3">
    <name type="scientific">Sutterella parvirubra YIT 11816</name>
    <dbReference type="NCBI Taxonomy" id="762967"/>
    <lineage>
        <taxon>Bacteria</taxon>
        <taxon>Pseudomonadati</taxon>
        <taxon>Pseudomonadota</taxon>
        <taxon>Betaproteobacteria</taxon>
        <taxon>Burkholderiales</taxon>
        <taxon>Sutterellaceae</taxon>
        <taxon>Sutterella</taxon>
    </lineage>
</organism>
<comment type="caution">
    <text evidence="2">The sequence shown here is derived from an EMBL/GenBank/DDBJ whole genome shotgun (WGS) entry which is preliminary data.</text>
</comment>